<dbReference type="GO" id="GO:0005524">
    <property type="term" value="F:ATP binding"/>
    <property type="evidence" value="ECO:0007669"/>
    <property type="project" value="UniProtKB-KW"/>
</dbReference>
<keyword evidence="2" id="KW-0547">Nucleotide-binding</keyword>
<dbReference type="GO" id="GO:0016887">
    <property type="term" value="F:ATP hydrolysis activity"/>
    <property type="evidence" value="ECO:0007669"/>
    <property type="project" value="InterPro"/>
</dbReference>
<evidence type="ECO:0000256" key="3">
    <source>
        <dbReference type="ARBA" id="ARBA00022840"/>
    </source>
</evidence>
<accession>A0A3B0WFU9</accession>
<feature type="domain" description="ABC transporter" evidence="4">
    <location>
        <begin position="4"/>
        <end position="204"/>
    </location>
</feature>
<sequence>MNHIKITNLNIQFDDLKVLKNFNACFDTGVHWVQGFNGSGKISLLKSLCGIVPVNNNAVSILGFDLKSQALKAKSKLCFIPDKPDIYPFMTGMQFLELLAKIKGVKLSSELFEFIDAINLTPFTDVAFGEMSFGTRRKFTLCSVFISNPQVVLLDEPFNGLDKHTTEQFRLWLIEARKTKCVLVVSHDTHIIESISDSTIVLGS</sequence>
<dbReference type="Pfam" id="PF00005">
    <property type="entry name" value="ABC_tran"/>
    <property type="match status" value="1"/>
</dbReference>
<protein>
    <submittedName>
        <fullName evidence="5">ABC transporter, ATP-binding protein</fullName>
    </submittedName>
</protein>
<keyword evidence="3 5" id="KW-0067">ATP-binding</keyword>
<name>A0A3B0WFU9_9ZZZZ</name>
<keyword evidence="1" id="KW-0813">Transport</keyword>
<evidence type="ECO:0000256" key="2">
    <source>
        <dbReference type="ARBA" id="ARBA00022741"/>
    </source>
</evidence>
<reference evidence="5" key="1">
    <citation type="submission" date="2018-06" db="EMBL/GenBank/DDBJ databases">
        <authorList>
            <person name="Zhirakovskaya E."/>
        </authorList>
    </citation>
    <scope>NUCLEOTIDE SEQUENCE</scope>
</reference>
<evidence type="ECO:0000313" key="5">
    <source>
        <dbReference type="EMBL" id="VAW48269.1"/>
    </source>
</evidence>
<gene>
    <name evidence="5" type="ORF">MNBD_GAMMA03-1262</name>
</gene>
<dbReference type="PANTHER" id="PTHR42939">
    <property type="entry name" value="ABC TRANSPORTER ATP-BINDING PROTEIN ALBC-RELATED"/>
    <property type="match status" value="1"/>
</dbReference>
<dbReference type="InterPro" id="IPR027417">
    <property type="entry name" value="P-loop_NTPase"/>
</dbReference>
<dbReference type="PROSITE" id="PS50893">
    <property type="entry name" value="ABC_TRANSPORTER_2"/>
    <property type="match status" value="1"/>
</dbReference>
<evidence type="ECO:0000259" key="4">
    <source>
        <dbReference type="PROSITE" id="PS50893"/>
    </source>
</evidence>
<dbReference type="Gene3D" id="3.40.50.300">
    <property type="entry name" value="P-loop containing nucleotide triphosphate hydrolases"/>
    <property type="match status" value="1"/>
</dbReference>
<proteinExistence type="predicted"/>
<dbReference type="InterPro" id="IPR003439">
    <property type="entry name" value="ABC_transporter-like_ATP-bd"/>
</dbReference>
<dbReference type="AlphaFoldDB" id="A0A3B0WFU9"/>
<evidence type="ECO:0000256" key="1">
    <source>
        <dbReference type="ARBA" id="ARBA00022448"/>
    </source>
</evidence>
<dbReference type="InterPro" id="IPR051782">
    <property type="entry name" value="ABC_Transporter_VariousFunc"/>
</dbReference>
<organism evidence="5">
    <name type="scientific">hydrothermal vent metagenome</name>
    <dbReference type="NCBI Taxonomy" id="652676"/>
    <lineage>
        <taxon>unclassified sequences</taxon>
        <taxon>metagenomes</taxon>
        <taxon>ecological metagenomes</taxon>
    </lineage>
</organism>
<dbReference type="SUPFAM" id="SSF52540">
    <property type="entry name" value="P-loop containing nucleoside triphosphate hydrolases"/>
    <property type="match status" value="1"/>
</dbReference>
<dbReference type="EMBL" id="UOFC01000196">
    <property type="protein sequence ID" value="VAW48269.1"/>
    <property type="molecule type" value="Genomic_DNA"/>
</dbReference>
<dbReference type="PANTHER" id="PTHR42939:SF1">
    <property type="entry name" value="ABC TRANSPORTER ATP-BINDING PROTEIN ALBC-RELATED"/>
    <property type="match status" value="1"/>
</dbReference>